<keyword evidence="5 6" id="KW-0472">Membrane</keyword>
<dbReference type="Proteomes" id="UP000775179">
    <property type="component" value="Unassembled WGS sequence"/>
</dbReference>
<comment type="subcellular location">
    <subcellularLocation>
        <location evidence="1">Cell membrane</location>
        <topology evidence="1">Single-pass membrane protein</topology>
    </subcellularLocation>
</comment>
<sequence length="336" mass="38907">MSGFEKDKYKFSLHTPLSIIREGDSEKRREEIMLLSDELDNYQILFKDLLSDEPSYSTRNKILNIAYFIIEEVEIYDQLKEKYDLPIGKLIKRTPINRGFLETWRDYIITYVTILANPNYSYIQECLKIEENVNILGASEIQEEKNLKKIKEYKGIVISKKLRSYIILTHKGEFKKVKVREAYEVGMEVTGEVKKSIKNYKVQIAILITLIVLMTGIIVFKYKSVDKTVIIETTSSLKLEVNYFNKIIKVYSPTAKGEDMLTSIGVVDKDIDEGIYRILNYASQNEMIPEDGVTIVITGKPIEYGALHKSEKFINESGVYVRYNNSGNQHNFNPKQ</sequence>
<evidence type="ECO:0000256" key="4">
    <source>
        <dbReference type="ARBA" id="ARBA00022989"/>
    </source>
</evidence>
<dbReference type="GO" id="GO:0005886">
    <property type="term" value="C:plasma membrane"/>
    <property type="evidence" value="ECO:0007669"/>
    <property type="project" value="UniProtKB-SubCell"/>
</dbReference>
<evidence type="ECO:0000313" key="9">
    <source>
        <dbReference type="Proteomes" id="UP000775179"/>
    </source>
</evidence>
<organism evidence="8 9">
    <name type="scientific">Clostridium chauvoei</name>
    <dbReference type="NCBI Taxonomy" id="46867"/>
    <lineage>
        <taxon>Bacteria</taxon>
        <taxon>Bacillati</taxon>
        <taxon>Bacillota</taxon>
        <taxon>Clostridia</taxon>
        <taxon>Eubacteriales</taxon>
        <taxon>Clostridiaceae</taxon>
        <taxon>Clostridium</taxon>
    </lineage>
</organism>
<dbReference type="AlphaFoldDB" id="A0ABD4RHZ2"/>
<dbReference type="PROSITE" id="PS51849">
    <property type="entry name" value="RSGI_N"/>
    <property type="match status" value="1"/>
</dbReference>
<evidence type="ECO:0000259" key="7">
    <source>
        <dbReference type="PROSITE" id="PS51849"/>
    </source>
</evidence>
<dbReference type="Pfam" id="PF12791">
    <property type="entry name" value="RsgI_N"/>
    <property type="match status" value="1"/>
</dbReference>
<dbReference type="RefSeq" id="WP_096177155.1">
    <property type="nucleotide sequence ID" value="NZ_CP018630.1"/>
</dbReference>
<dbReference type="KEGG" id="cchv:BTM20_12760"/>
<keyword evidence="4 6" id="KW-1133">Transmembrane helix</keyword>
<evidence type="ECO:0000256" key="1">
    <source>
        <dbReference type="ARBA" id="ARBA00004162"/>
    </source>
</evidence>
<evidence type="ECO:0000256" key="6">
    <source>
        <dbReference type="SAM" id="Phobius"/>
    </source>
</evidence>
<evidence type="ECO:0000256" key="3">
    <source>
        <dbReference type="ARBA" id="ARBA00022692"/>
    </source>
</evidence>
<dbReference type="GeneID" id="66302750"/>
<accession>A0ABD4RHZ2</accession>
<name>A0ABD4RHZ2_9CLOT</name>
<feature type="domain" description="RsgI N-terminal anti-sigma" evidence="7">
    <location>
        <begin position="153"/>
        <end position="200"/>
    </location>
</feature>
<evidence type="ECO:0000256" key="5">
    <source>
        <dbReference type="ARBA" id="ARBA00023136"/>
    </source>
</evidence>
<protein>
    <submittedName>
        <fullName evidence="8">Anti-sigma factor domain-containing protein</fullName>
    </submittedName>
</protein>
<dbReference type="EMBL" id="JAIFTX010000015">
    <property type="protein sequence ID" value="MBX7290961.1"/>
    <property type="molecule type" value="Genomic_DNA"/>
</dbReference>
<dbReference type="Pfam" id="PF23750">
    <property type="entry name" value="RsgI_M"/>
    <property type="match status" value="1"/>
</dbReference>
<feature type="transmembrane region" description="Helical" evidence="6">
    <location>
        <begin position="204"/>
        <end position="222"/>
    </location>
</feature>
<proteinExistence type="predicted"/>
<dbReference type="InterPro" id="IPR024449">
    <property type="entry name" value="Anti-sigma_RsgI_N"/>
</dbReference>
<evidence type="ECO:0000313" key="8">
    <source>
        <dbReference type="EMBL" id="MBX7290961.1"/>
    </source>
</evidence>
<keyword evidence="3 6" id="KW-0812">Transmembrane</keyword>
<dbReference type="InterPro" id="IPR055431">
    <property type="entry name" value="RsgI_M"/>
</dbReference>
<gene>
    <name evidence="8" type="ORF">K4H94_07880</name>
</gene>
<comment type="caution">
    <text evidence="8">The sequence shown here is derived from an EMBL/GenBank/DDBJ whole genome shotgun (WGS) entry which is preliminary data.</text>
</comment>
<keyword evidence="2" id="KW-1003">Cell membrane</keyword>
<evidence type="ECO:0000256" key="2">
    <source>
        <dbReference type="ARBA" id="ARBA00022475"/>
    </source>
</evidence>
<reference evidence="8 9" key="1">
    <citation type="submission" date="2021-08" db="EMBL/GenBank/DDBJ databases">
        <title>Genome sequence analysis of Clostridium chauvoei strains of European origin and evaluation of typing options for outbreak investigations.</title>
        <authorList>
            <person name="Abdel-Glil M."/>
            <person name="Thomas P."/>
            <person name="Seyboldt C."/>
        </authorList>
    </citation>
    <scope>NUCLEOTIDE SEQUENCE [LARGE SCALE GENOMIC DNA]</scope>
    <source>
        <strain evidence="8 9">S0260-09</strain>
    </source>
</reference>